<gene>
    <name evidence="2" type="ORF">CGZ94_04065</name>
</gene>
<evidence type="ECO:0000313" key="3">
    <source>
        <dbReference type="Proteomes" id="UP000215896"/>
    </source>
</evidence>
<dbReference type="RefSeq" id="WP_094404821.1">
    <property type="nucleotide sequence ID" value="NZ_NMVO01000002.1"/>
</dbReference>
<dbReference type="EMBL" id="NMVO01000002">
    <property type="protein sequence ID" value="OYO16809.1"/>
    <property type="molecule type" value="Genomic_DNA"/>
</dbReference>
<dbReference type="InterPro" id="IPR043737">
    <property type="entry name" value="DUF5682"/>
</dbReference>
<dbReference type="AlphaFoldDB" id="A0A255GLW5"/>
<dbReference type="PANTHER" id="PTHR30634">
    <property type="entry name" value="OUTER MEMBRANE LOLAB LIPOPROTEIN INSERTION APPARATUS"/>
    <property type="match status" value="1"/>
</dbReference>
<evidence type="ECO:0000313" key="2">
    <source>
        <dbReference type="EMBL" id="OYO16809.1"/>
    </source>
</evidence>
<reference evidence="2 3" key="1">
    <citation type="submission" date="2017-07" db="EMBL/GenBank/DDBJ databases">
        <title>Draft whole genome sequences of clinical Proprionibacteriaceae strains.</title>
        <authorList>
            <person name="Bernier A.-M."/>
            <person name="Bernard K."/>
            <person name="Domingo M.-C."/>
        </authorList>
    </citation>
    <scope>NUCLEOTIDE SEQUENCE [LARGE SCALE GENOMIC DNA]</scope>
    <source>
        <strain evidence="2 3">NML 030167</strain>
    </source>
</reference>
<evidence type="ECO:0000256" key="1">
    <source>
        <dbReference type="SAM" id="MobiDB-lite"/>
    </source>
</evidence>
<feature type="compositionally biased region" description="Acidic residues" evidence="1">
    <location>
        <begin position="117"/>
        <end position="133"/>
    </location>
</feature>
<sequence length="754" mass="82343">MTAETSDPRVRVLGIRHHGPGSARAVVRALDELRPEVVLIEGPPEADSLVDLAADDELQPPVALMAYATDDPGRSAFWPLAVFSPEWQAMRWAVEHGVPVRFADLPAATVLALRDEPDPEPADDQNPLTDEESGPQQWVRDDPIAVLARTAGYDDPERWWDDVMELRSGGDPFEAITEAMAELRTDDSRRRSAADEREEQRREAYMRKVLRAELKAGRERIAVVCGAWHAPALTGKLPPAAADNKVLRGLPKRRVTLTWVPWTHSRLGFASGYGAGVESPGWYQHLFTAENDVVTRWLTQVAQVLRAHDLPVSSAHVIEAVRLAETLAVLRNRPLAGLAEVQDATLSVLCDGNRPAQDLVTRRAVIGERLGTVPESAPGVPLDADLRRTARSLRLKLAAEERELTLDLRKDNDRARSQLLHRLLILGIDWGERIEVGSTGTFKEGWLICWRPELSVRIVEASVWGTTVETAATAELLSKTDTLAQVTQSLELALQADLTDALTPLVRILDERAAADTDVDHLLEALPALARAQRYGDVRGTDTGALTAVAEALLLRVCAGLGPVAGGLGEEAARELSQRIEAVHQVLTLLPDGPGHQVWTETLHTLVHRGDVHGLLAGRLVRLLTDAGELDAEESAGALSRALSRAVPPAEKALWVEGFLAGGAVLLIHDRWLLQLLDRWVADLTEDEFTDVLPLLRRTFGDFAPAERRNIANRAAELERDDAMTDPGGPDTAELTLALPALARLDRLTGVHGG</sequence>
<dbReference type="PANTHER" id="PTHR30634:SF14">
    <property type="match status" value="1"/>
</dbReference>
<dbReference type="InterPro" id="IPR050458">
    <property type="entry name" value="LolB"/>
</dbReference>
<dbReference type="OrthoDB" id="9768066at2"/>
<dbReference type="Proteomes" id="UP000215896">
    <property type="component" value="Unassembled WGS sequence"/>
</dbReference>
<protein>
    <submittedName>
        <fullName evidence="2">Uncharacterized protein</fullName>
    </submittedName>
</protein>
<keyword evidence="3" id="KW-1185">Reference proteome</keyword>
<feature type="region of interest" description="Disordered" evidence="1">
    <location>
        <begin position="115"/>
        <end position="141"/>
    </location>
</feature>
<comment type="caution">
    <text evidence="2">The sequence shown here is derived from an EMBL/GenBank/DDBJ whole genome shotgun (WGS) entry which is preliminary data.</text>
</comment>
<organism evidence="2 3">
    <name type="scientific">Enemella evansiae</name>
    <dbReference type="NCBI Taxonomy" id="2016499"/>
    <lineage>
        <taxon>Bacteria</taxon>
        <taxon>Bacillati</taxon>
        <taxon>Actinomycetota</taxon>
        <taxon>Actinomycetes</taxon>
        <taxon>Propionibacteriales</taxon>
        <taxon>Propionibacteriaceae</taxon>
        <taxon>Enemella</taxon>
    </lineage>
</organism>
<name>A0A255GLW5_9ACTN</name>
<accession>A0A255GLW5</accession>
<proteinExistence type="predicted"/>
<dbReference type="Pfam" id="PF18934">
    <property type="entry name" value="DUF5682"/>
    <property type="match status" value="1"/>
</dbReference>